<dbReference type="SUPFAM" id="SSF46689">
    <property type="entry name" value="Homeodomain-like"/>
    <property type="match status" value="2"/>
</dbReference>
<accession>A0A1H1WGR5</accession>
<dbReference type="OrthoDB" id="9801123at2"/>
<sequence length="298" mass="33427">MSTGDPYDPRDPRDPDDPRVTPPLLDFVLANAQIRAVGAMGSRQVRDNGYTLERRTVPDYNLIFLRQGRVTWVLGDELVPLAAGDLLVVPPGLPHHASPVSRHVVIGSLHVEATLAGGQDVFDLLRPPRVRRVRPGTRLAGHLRSAVAEWDRDARLTRLTLPAWAQLVTLELLVHDAELGLLRPRPVDPVVAWVLDELTQRIGRRTTLDDLAGRFGFSGQHLNRVFGRVLGVTPLQYLTRLRLDRAAAMLTDRQLTIRAVAREVGYDDPYYFSRAFRARFGRSPSEYRRHLDPVSQSG</sequence>
<evidence type="ECO:0000313" key="7">
    <source>
        <dbReference type="EMBL" id="SDS95359.1"/>
    </source>
</evidence>
<dbReference type="Gene3D" id="1.10.10.60">
    <property type="entry name" value="Homeodomain-like"/>
    <property type="match status" value="2"/>
</dbReference>
<dbReference type="PROSITE" id="PS01124">
    <property type="entry name" value="HTH_ARAC_FAMILY_2"/>
    <property type="match status" value="1"/>
</dbReference>
<keyword evidence="8" id="KW-1185">Reference proteome</keyword>
<dbReference type="InterPro" id="IPR003313">
    <property type="entry name" value="AraC-bd"/>
</dbReference>
<evidence type="ECO:0000256" key="5">
    <source>
        <dbReference type="SAM" id="MobiDB-lite"/>
    </source>
</evidence>
<evidence type="ECO:0000313" key="8">
    <source>
        <dbReference type="Proteomes" id="UP000198983"/>
    </source>
</evidence>
<dbReference type="Pfam" id="PF02311">
    <property type="entry name" value="AraC_binding"/>
    <property type="match status" value="1"/>
</dbReference>
<dbReference type="Proteomes" id="UP000198983">
    <property type="component" value="Chromosome I"/>
</dbReference>
<dbReference type="GO" id="GO:0043565">
    <property type="term" value="F:sequence-specific DNA binding"/>
    <property type="evidence" value="ECO:0007669"/>
    <property type="project" value="InterPro"/>
</dbReference>
<dbReference type="InterPro" id="IPR009057">
    <property type="entry name" value="Homeodomain-like_sf"/>
</dbReference>
<keyword evidence="2 7" id="KW-0238">DNA-binding</keyword>
<keyword evidence="1" id="KW-0805">Transcription regulation</keyword>
<evidence type="ECO:0000256" key="2">
    <source>
        <dbReference type="ARBA" id="ARBA00023125"/>
    </source>
</evidence>
<feature type="compositionally biased region" description="Basic and acidic residues" evidence="5">
    <location>
        <begin position="7"/>
        <end position="19"/>
    </location>
</feature>
<dbReference type="InterPro" id="IPR037923">
    <property type="entry name" value="HTH-like"/>
</dbReference>
<evidence type="ECO:0000256" key="1">
    <source>
        <dbReference type="ARBA" id="ARBA00023015"/>
    </source>
</evidence>
<dbReference type="InterPro" id="IPR020449">
    <property type="entry name" value="Tscrpt_reg_AraC-type_HTH"/>
</dbReference>
<dbReference type="SMART" id="SM00342">
    <property type="entry name" value="HTH_ARAC"/>
    <property type="match status" value="1"/>
</dbReference>
<proteinExistence type="predicted"/>
<dbReference type="PROSITE" id="PS00041">
    <property type="entry name" value="HTH_ARAC_FAMILY_1"/>
    <property type="match status" value="1"/>
</dbReference>
<protein>
    <submittedName>
        <fullName evidence="7">AraC-type DNA-binding protein</fullName>
    </submittedName>
</protein>
<dbReference type="EMBL" id="LT629732">
    <property type="protein sequence ID" value="SDS95359.1"/>
    <property type="molecule type" value="Genomic_DNA"/>
</dbReference>
<dbReference type="InterPro" id="IPR018062">
    <property type="entry name" value="HTH_AraC-typ_CS"/>
</dbReference>
<dbReference type="GO" id="GO:0003700">
    <property type="term" value="F:DNA-binding transcription factor activity"/>
    <property type="evidence" value="ECO:0007669"/>
    <property type="project" value="InterPro"/>
</dbReference>
<dbReference type="PANTHER" id="PTHR46796">
    <property type="entry name" value="HTH-TYPE TRANSCRIPTIONAL ACTIVATOR RHAS-RELATED"/>
    <property type="match status" value="1"/>
</dbReference>
<dbReference type="InterPro" id="IPR050204">
    <property type="entry name" value="AraC_XylS_family_regulators"/>
</dbReference>
<evidence type="ECO:0000259" key="6">
    <source>
        <dbReference type="PROSITE" id="PS01124"/>
    </source>
</evidence>
<dbReference type="Gene3D" id="2.60.120.10">
    <property type="entry name" value="Jelly Rolls"/>
    <property type="match status" value="1"/>
</dbReference>
<dbReference type="RefSeq" id="WP_092655580.1">
    <property type="nucleotide sequence ID" value="NZ_LT629732.1"/>
</dbReference>
<dbReference type="SUPFAM" id="SSF51215">
    <property type="entry name" value="Regulatory protein AraC"/>
    <property type="match status" value="1"/>
</dbReference>
<name>A0A1H1WGR5_9ACTN</name>
<dbReference type="AlphaFoldDB" id="A0A1H1WGR5"/>
<reference evidence="7 8" key="1">
    <citation type="submission" date="2016-10" db="EMBL/GenBank/DDBJ databases">
        <authorList>
            <person name="de Groot N.N."/>
        </authorList>
    </citation>
    <scope>NUCLEOTIDE SEQUENCE [LARGE SCALE GENOMIC DNA]</scope>
    <source>
        <strain evidence="7 8">DSM 22024</strain>
    </source>
</reference>
<keyword evidence="4" id="KW-0804">Transcription</keyword>
<evidence type="ECO:0000256" key="3">
    <source>
        <dbReference type="ARBA" id="ARBA00023159"/>
    </source>
</evidence>
<evidence type="ECO:0000256" key="4">
    <source>
        <dbReference type="ARBA" id="ARBA00023163"/>
    </source>
</evidence>
<keyword evidence="3" id="KW-0010">Activator</keyword>
<gene>
    <name evidence="7" type="ORF">SAMN04489717_4476</name>
</gene>
<dbReference type="InterPro" id="IPR014710">
    <property type="entry name" value="RmlC-like_jellyroll"/>
</dbReference>
<feature type="domain" description="HTH araC/xylS-type" evidence="6">
    <location>
        <begin position="188"/>
        <end position="290"/>
    </location>
</feature>
<organism evidence="7 8">
    <name type="scientific">Actinopolymorpha singaporensis</name>
    <dbReference type="NCBI Taxonomy" id="117157"/>
    <lineage>
        <taxon>Bacteria</taxon>
        <taxon>Bacillati</taxon>
        <taxon>Actinomycetota</taxon>
        <taxon>Actinomycetes</taxon>
        <taxon>Propionibacteriales</taxon>
        <taxon>Actinopolymorphaceae</taxon>
        <taxon>Actinopolymorpha</taxon>
    </lineage>
</organism>
<feature type="region of interest" description="Disordered" evidence="5">
    <location>
        <begin position="1"/>
        <end position="21"/>
    </location>
</feature>
<dbReference type="PRINTS" id="PR00032">
    <property type="entry name" value="HTHARAC"/>
</dbReference>
<dbReference type="InterPro" id="IPR018060">
    <property type="entry name" value="HTH_AraC"/>
</dbReference>
<dbReference type="Pfam" id="PF12833">
    <property type="entry name" value="HTH_18"/>
    <property type="match status" value="1"/>
</dbReference>
<dbReference type="STRING" id="117157.SAMN04489717_4476"/>